<name>A0A9N9GSM5_9GLOM</name>
<evidence type="ECO:0000313" key="2">
    <source>
        <dbReference type="Proteomes" id="UP000789570"/>
    </source>
</evidence>
<proteinExistence type="predicted"/>
<keyword evidence="2" id="KW-1185">Reference proteome</keyword>
<feature type="non-terminal residue" evidence="1">
    <location>
        <position position="57"/>
    </location>
</feature>
<evidence type="ECO:0000313" key="1">
    <source>
        <dbReference type="EMBL" id="CAG8631625.1"/>
    </source>
</evidence>
<dbReference type="Proteomes" id="UP000789570">
    <property type="component" value="Unassembled WGS sequence"/>
</dbReference>
<gene>
    <name evidence="1" type="ORF">FCALED_LOCUS10097</name>
</gene>
<sequence length="57" mass="6393">MSKIVRSGTGLMVCETVILQRSLETVNGMVSHMSRPIENYSGMRARFCDIIGQFDIN</sequence>
<organism evidence="1 2">
    <name type="scientific">Funneliformis caledonium</name>
    <dbReference type="NCBI Taxonomy" id="1117310"/>
    <lineage>
        <taxon>Eukaryota</taxon>
        <taxon>Fungi</taxon>
        <taxon>Fungi incertae sedis</taxon>
        <taxon>Mucoromycota</taxon>
        <taxon>Glomeromycotina</taxon>
        <taxon>Glomeromycetes</taxon>
        <taxon>Glomerales</taxon>
        <taxon>Glomeraceae</taxon>
        <taxon>Funneliformis</taxon>
    </lineage>
</organism>
<accession>A0A9N9GSM5</accession>
<dbReference type="EMBL" id="CAJVPQ010003567">
    <property type="protein sequence ID" value="CAG8631625.1"/>
    <property type="molecule type" value="Genomic_DNA"/>
</dbReference>
<reference evidence="1" key="1">
    <citation type="submission" date="2021-06" db="EMBL/GenBank/DDBJ databases">
        <authorList>
            <person name="Kallberg Y."/>
            <person name="Tangrot J."/>
            <person name="Rosling A."/>
        </authorList>
    </citation>
    <scope>NUCLEOTIDE SEQUENCE</scope>
    <source>
        <strain evidence="1">UK204</strain>
    </source>
</reference>
<comment type="caution">
    <text evidence="1">The sequence shown here is derived from an EMBL/GenBank/DDBJ whole genome shotgun (WGS) entry which is preliminary data.</text>
</comment>
<protein>
    <submittedName>
        <fullName evidence="1">12897_t:CDS:1</fullName>
    </submittedName>
</protein>
<dbReference type="AlphaFoldDB" id="A0A9N9GSM5"/>